<dbReference type="Pfam" id="PF01370">
    <property type="entry name" value="Epimerase"/>
    <property type="match status" value="1"/>
</dbReference>
<evidence type="ECO:0000313" key="2">
    <source>
        <dbReference type="EMBL" id="OZI23402.1"/>
    </source>
</evidence>
<protein>
    <submittedName>
        <fullName evidence="2">NAD(P)-dependent oxidoreductase</fullName>
    </submittedName>
</protein>
<dbReference type="InterPro" id="IPR001509">
    <property type="entry name" value="Epimerase_deHydtase"/>
</dbReference>
<feature type="domain" description="NAD-dependent epimerase/dehydratase" evidence="1">
    <location>
        <begin position="14"/>
        <end position="218"/>
    </location>
</feature>
<dbReference type="SUPFAM" id="SSF51735">
    <property type="entry name" value="NAD(P)-binding Rossmann-fold domains"/>
    <property type="match status" value="1"/>
</dbReference>
<proteinExistence type="predicted"/>
<dbReference type="GO" id="GO:0004029">
    <property type="term" value="F:aldehyde dehydrogenase (NAD+) activity"/>
    <property type="evidence" value="ECO:0007669"/>
    <property type="project" value="TreeGrafter"/>
</dbReference>
<dbReference type="AlphaFoldDB" id="A0A261RFE5"/>
<gene>
    <name evidence="2" type="ORF">CAL26_08090</name>
</gene>
<dbReference type="PANTHER" id="PTHR48079">
    <property type="entry name" value="PROTEIN YEEZ"/>
    <property type="match status" value="1"/>
</dbReference>
<sequence length="290" mass="31284">MDTATSAPGRDERILLVGGGDLGQRVARRLRELPAPPARIVAVRRHPPEAASPGIDWLAADVTRPETLRALPADPTRVVVALSPGRREETAYRAVFIEGLRNVVQRLDQRSLRRLVFVSSSAVYGDHGGDWVDEATPPAPPGMNGAVLLEAERWLLAQGLPATVLRLSGLYGLGRLQLLDRLRAGQARVPRDTPHWANRMHADDAAGAIAHLLMLPDAQPVYVGSDDTPLPIDVLYDHLADLLGCPRPAEGPPPGGIGSKKLRNARLRASGYELAWPDSRDGYAALLAAR</sequence>
<accession>A0A261RFE5</accession>
<name>A0A261RFE5_9BORD</name>
<comment type="caution">
    <text evidence="2">The sequence shown here is derived from an EMBL/GenBank/DDBJ whole genome shotgun (WGS) entry which is preliminary data.</text>
</comment>
<reference evidence="2" key="1">
    <citation type="submission" date="2017-05" db="EMBL/GenBank/DDBJ databases">
        <title>Complete and WGS of Bordetella genogroups.</title>
        <authorList>
            <person name="Spilker T."/>
            <person name="Lipuma J."/>
        </authorList>
    </citation>
    <scope>NUCLEOTIDE SEQUENCE</scope>
    <source>
        <strain evidence="2">AU21707</strain>
    </source>
</reference>
<dbReference type="InterPro" id="IPR036291">
    <property type="entry name" value="NAD(P)-bd_dom_sf"/>
</dbReference>
<keyword evidence="3" id="KW-1185">Reference proteome</keyword>
<evidence type="ECO:0000259" key="1">
    <source>
        <dbReference type="Pfam" id="PF01370"/>
    </source>
</evidence>
<dbReference type="Gene3D" id="3.40.50.720">
    <property type="entry name" value="NAD(P)-binding Rossmann-like Domain"/>
    <property type="match status" value="1"/>
</dbReference>
<dbReference type="OrthoDB" id="9808276at2"/>
<dbReference type="PANTHER" id="PTHR48079:SF6">
    <property type="entry name" value="NAD(P)-BINDING DOMAIN-CONTAINING PROTEIN-RELATED"/>
    <property type="match status" value="1"/>
</dbReference>
<dbReference type="GO" id="GO:0005737">
    <property type="term" value="C:cytoplasm"/>
    <property type="evidence" value="ECO:0007669"/>
    <property type="project" value="TreeGrafter"/>
</dbReference>
<dbReference type="InterPro" id="IPR051783">
    <property type="entry name" value="NAD(P)-dependent_oxidoreduct"/>
</dbReference>
<organism evidence="2 3">
    <name type="scientific">Bordetella genomosp. 9</name>
    <dbReference type="NCBI Taxonomy" id="1416803"/>
    <lineage>
        <taxon>Bacteria</taxon>
        <taxon>Pseudomonadati</taxon>
        <taxon>Pseudomonadota</taxon>
        <taxon>Betaproteobacteria</taxon>
        <taxon>Burkholderiales</taxon>
        <taxon>Alcaligenaceae</taxon>
        <taxon>Bordetella</taxon>
    </lineage>
</organism>
<evidence type="ECO:0000313" key="3">
    <source>
        <dbReference type="Proteomes" id="UP000216857"/>
    </source>
</evidence>
<dbReference type="Proteomes" id="UP000216857">
    <property type="component" value="Unassembled WGS sequence"/>
</dbReference>
<dbReference type="EMBL" id="NEVJ01000002">
    <property type="protein sequence ID" value="OZI23402.1"/>
    <property type="molecule type" value="Genomic_DNA"/>
</dbReference>
<dbReference type="RefSeq" id="WP_094846399.1">
    <property type="nucleotide sequence ID" value="NZ_NEVJ01000002.1"/>
</dbReference>